<sequence length="182" mass="20538">MQLVFRFERRNLPTSKKNPGAIRGHSYCSALGFTILSGKKPTSSFFLQESLPPDYKTGEHQPVRVQSRFLFRQQTFTSTFKMYAATILVSAILIVSAVQCSPADTRQKTAAEIDRTYHGNDKHGDSKWHTDSVRATHDFWTSKDGNVKAQIYGSHDQHNYGQYGTKSEHGYGLRVTGSFGRK</sequence>
<comment type="caution">
    <text evidence="1">The sequence shown here is derived from an EMBL/GenBank/DDBJ whole genome shotgun (WGS) entry which is preliminary data.</text>
</comment>
<dbReference type="EMBL" id="WIXP02000006">
    <property type="protein sequence ID" value="KAF6209544.1"/>
    <property type="molecule type" value="Genomic_DNA"/>
</dbReference>
<reference evidence="1" key="1">
    <citation type="journal article" date="2021" name="Mol. Ecol. Resour.">
        <title>Apolygus lucorum genome provides insights into omnivorousness and mesophyll feeding.</title>
        <authorList>
            <person name="Liu Y."/>
            <person name="Liu H."/>
            <person name="Wang H."/>
            <person name="Huang T."/>
            <person name="Liu B."/>
            <person name="Yang B."/>
            <person name="Yin L."/>
            <person name="Li B."/>
            <person name="Zhang Y."/>
            <person name="Zhang S."/>
            <person name="Jiang F."/>
            <person name="Zhang X."/>
            <person name="Ren Y."/>
            <person name="Wang B."/>
            <person name="Wang S."/>
            <person name="Lu Y."/>
            <person name="Wu K."/>
            <person name="Fan W."/>
            <person name="Wang G."/>
        </authorList>
    </citation>
    <scope>NUCLEOTIDE SEQUENCE</scope>
    <source>
        <strain evidence="1">12Hb</strain>
    </source>
</reference>
<dbReference type="Proteomes" id="UP000466442">
    <property type="component" value="Unassembled WGS sequence"/>
</dbReference>
<accession>A0A6A4JHY3</accession>
<evidence type="ECO:0000313" key="1">
    <source>
        <dbReference type="EMBL" id="KAF6209544.1"/>
    </source>
</evidence>
<dbReference type="AlphaFoldDB" id="A0A6A4JHY3"/>
<name>A0A6A4JHY3_APOLU</name>
<protein>
    <submittedName>
        <fullName evidence="1">Uncharacterized protein</fullName>
    </submittedName>
</protein>
<proteinExistence type="predicted"/>
<organism evidence="1 2">
    <name type="scientific">Apolygus lucorum</name>
    <name type="common">Small green plant bug</name>
    <name type="synonym">Lygocoris lucorum</name>
    <dbReference type="NCBI Taxonomy" id="248454"/>
    <lineage>
        <taxon>Eukaryota</taxon>
        <taxon>Metazoa</taxon>
        <taxon>Ecdysozoa</taxon>
        <taxon>Arthropoda</taxon>
        <taxon>Hexapoda</taxon>
        <taxon>Insecta</taxon>
        <taxon>Pterygota</taxon>
        <taxon>Neoptera</taxon>
        <taxon>Paraneoptera</taxon>
        <taxon>Hemiptera</taxon>
        <taxon>Heteroptera</taxon>
        <taxon>Panheteroptera</taxon>
        <taxon>Cimicomorpha</taxon>
        <taxon>Miridae</taxon>
        <taxon>Mirini</taxon>
        <taxon>Apolygus</taxon>
    </lineage>
</organism>
<evidence type="ECO:0000313" key="2">
    <source>
        <dbReference type="Proteomes" id="UP000466442"/>
    </source>
</evidence>
<gene>
    <name evidence="1" type="ORF">GE061_015292</name>
</gene>
<keyword evidence="2" id="KW-1185">Reference proteome</keyword>